<dbReference type="Proteomes" id="UP001179952">
    <property type="component" value="Unassembled WGS sequence"/>
</dbReference>
<sequence>MAERLSSWVASVFSCSLPLATVLCLRPPLLLVLLLLWPRVLVREITGFSDAVSLFSATSGFSICSSFNTFSSFSPEPFKSPLSPSFLETSLFPLSGC</sequence>
<dbReference type="EMBL" id="JAUJYN010000003">
    <property type="protein sequence ID" value="KAK1276269.1"/>
    <property type="molecule type" value="Genomic_DNA"/>
</dbReference>
<organism evidence="1 2">
    <name type="scientific">Acorus gramineus</name>
    <name type="common">Dwarf sweet flag</name>
    <dbReference type="NCBI Taxonomy" id="55184"/>
    <lineage>
        <taxon>Eukaryota</taxon>
        <taxon>Viridiplantae</taxon>
        <taxon>Streptophyta</taxon>
        <taxon>Embryophyta</taxon>
        <taxon>Tracheophyta</taxon>
        <taxon>Spermatophyta</taxon>
        <taxon>Magnoliopsida</taxon>
        <taxon>Liliopsida</taxon>
        <taxon>Acoraceae</taxon>
        <taxon>Acorus</taxon>
    </lineage>
</organism>
<reference evidence="1" key="1">
    <citation type="journal article" date="2023" name="Nat. Commun.">
        <title>Diploid and tetraploid genomes of Acorus and the evolution of monocots.</title>
        <authorList>
            <person name="Ma L."/>
            <person name="Liu K.W."/>
            <person name="Li Z."/>
            <person name="Hsiao Y.Y."/>
            <person name="Qi Y."/>
            <person name="Fu T."/>
            <person name="Tang G.D."/>
            <person name="Zhang D."/>
            <person name="Sun W.H."/>
            <person name="Liu D.K."/>
            <person name="Li Y."/>
            <person name="Chen G.Z."/>
            <person name="Liu X.D."/>
            <person name="Liao X.Y."/>
            <person name="Jiang Y.T."/>
            <person name="Yu X."/>
            <person name="Hao Y."/>
            <person name="Huang J."/>
            <person name="Zhao X.W."/>
            <person name="Ke S."/>
            <person name="Chen Y.Y."/>
            <person name="Wu W.L."/>
            <person name="Hsu J.L."/>
            <person name="Lin Y.F."/>
            <person name="Huang M.D."/>
            <person name="Li C.Y."/>
            <person name="Huang L."/>
            <person name="Wang Z.W."/>
            <person name="Zhao X."/>
            <person name="Zhong W.Y."/>
            <person name="Peng D.H."/>
            <person name="Ahmad S."/>
            <person name="Lan S."/>
            <person name="Zhang J.S."/>
            <person name="Tsai W.C."/>
            <person name="Van de Peer Y."/>
            <person name="Liu Z.J."/>
        </authorList>
    </citation>
    <scope>NUCLEOTIDE SEQUENCE</scope>
    <source>
        <strain evidence="1">SCP</strain>
    </source>
</reference>
<name>A0AAV9BHV4_ACOGR</name>
<keyword evidence="2" id="KW-1185">Reference proteome</keyword>
<evidence type="ECO:0000313" key="2">
    <source>
        <dbReference type="Proteomes" id="UP001179952"/>
    </source>
</evidence>
<evidence type="ECO:0000313" key="1">
    <source>
        <dbReference type="EMBL" id="KAK1276269.1"/>
    </source>
</evidence>
<comment type="caution">
    <text evidence="1">The sequence shown here is derived from an EMBL/GenBank/DDBJ whole genome shotgun (WGS) entry which is preliminary data.</text>
</comment>
<reference evidence="1" key="2">
    <citation type="submission" date="2023-06" db="EMBL/GenBank/DDBJ databases">
        <authorList>
            <person name="Ma L."/>
            <person name="Liu K.-W."/>
            <person name="Li Z."/>
            <person name="Hsiao Y.-Y."/>
            <person name="Qi Y."/>
            <person name="Fu T."/>
            <person name="Tang G."/>
            <person name="Zhang D."/>
            <person name="Sun W.-H."/>
            <person name="Liu D.-K."/>
            <person name="Li Y."/>
            <person name="Chen G.-Z."/>
            <person name="Liu X.-D."/>
            <person name="Liao X.-Y."/>
            <person name="Jiang Y.-T."/>
            <person name="Yu X."/>
            <person name="Hao Y."/>
            <person name="Huang J."/>
            <person name="Zhao X.-W."/>
            <person name="Ke S."/>
            <person name="Chen Y.-Y."/>
            <person name="Wu W.-L."/>
            <person name="Hsu J.-L."/>
            <person name="Lin Y.-F."/>
            <person name="Huang M.-D."/>
            <person name="Li C.-Y."/>
            <person name="Huang L."/>
            <person name="Wang Z.-W."/>
            <person name="Zhao X."/>
            <person name="Zhong W.-Y."/>
            <person name="Peng D.-H."/>
            <person name="Ahmad S."/>
            <person name="Lan S."/>
            <person name="Zhang J.-S."/>
            <person name="Tsai W.-C."/>
            <person name="Van De Peer Y."/>
            <person name="Liu Z.-J."/>
        </authorList>
    </citation>
    <scope>NUCLEOTIDE SEQUENCE</scope>
    <source>
        <strain evidence="1">SCP</strain>
        <tissue evidence="1">Leaves</tissue>
    </source>
</reference>
<dbReference type="AlphaFoldDB" id="A0AAV9BHV4"/>
<accession>A0AAV9BHV4</accession>
<dbReference type="PROSITE" id="PS51257">
    <property type="entry name" value="PROKAR_LIPOPROTEIN"/>
    <property type="match status" value="1"/>
</dbReference>
<gene>
    <name evidence="1" type="ORF">QJS04_geneDACA011826</name>
</gene>
<evidence type="ECO:0008006" key="3">
    <source>
        <dbReference type="Google" id="ProtNLM"/>
    </source>
</evidence>
<proteinExistence type="predicted"/>
<protein>
    <recommendedName>
        <fullName evidence="3">Secreted protein</fullName>
    </recommendedName>
</protein>